<protein>
    <submittedName>
        <fullName evidence="2">Uncharacterized protein</fullName>
    </submittedName>
</protein>
<gene>
    <name evidence="2" type="ORF">K466DRAFT_607928</name>
</gene>
<name>A0A5C3NLU5_9APHY</name>
<sequence length="78" mass="8427">MALLLLSHPVSLLPLPPSTLLRIPVALAPPGQDSIHQPLEDDESREAGRSWSSSPGPREVSAAIEVRAMDRSAHRERG</sequence>
<dbReference type="InParanoid" id="A0A5C3NLU5"/>
<dbReference type="EMBL" id="ML213383">
    <property type="protein sequence ID" value="TFK77629.1"/>
    <property type="molecule type" value="Genomic_DNA"/>
</dbReference>
<feature type="region of interest" description="Disordered" evidence="1">
    <location>
        <begin position="29"/>
        <end position="78"/>
    </location>
</feature>
<evidence type="ECO:0000313" key="2">
    <source>
        <dbReference type="EMBL" id="TFK77629.1"/>
    </source>
</evidence>
<accession>A0A5C3NLU5</accession>
<evidence type="ECO:0000313" key="3">
    <source>
        <dbReference type="Proteomes" id="UP000308197"/>
    </source>
</evidence>
<reference evidence="2 3" key="1">
    <citation type="journal article" date="2019" name="Nat. Ecol. Evol.">
        <title>Megaphylogeny resolves global patterns of mushroom evolution.</title>
        <authorList>
            <person name="Varga T."/>
            <person name="Krizsan K."/>
            <person name="Foldi C."/>
            <person name="Dima B."/>
            <person name="Sanchez-Garcia M."/>
            <person name="Sanchez-Ramirez S."/>
            <person name="Szollosi G.J."/>
            <person name="Szarkandi J.G."/>
            <person name="Papp V."/>
            <person name="Albert L."/>
            <person name="Andreopoulos W."/>
            <person name="Angelini C."/>
            <person name="Antonin V."/>
            <person name="Barry K.W."/>
            <person name="Bougher N.L."/>
            <person name="Buchanan P."/>
            <person name="Buyck B."/>
            <person name="Bense V."/>
            <person name="Catcheside P."/>
            <person name="Chovatia M."/>
            <person name="Cooper J."/>
            <person name="Damon W."/>
            <person name="Desjardin D."/>
            <person name="Finy P."/>
            <person name="Geml J."/>
            <person name="Haridas S."/>
            <person name="Hughes K."/>
            <person name="Justo A."/>
            <person name="Karasinski D."/>
            <person name="Kautmanova I."/>
            <person name="Kiss B."/>
            <person name="Kocsube S."/>
            <person name="Kotiranta H."/>
            <person name="LaButti K.M."/>
            <person name="Lechner B.E."/>
            <person name="Liimatainen K."/>
            <person name="Lipzen A."/>
            <person name="Lukacs Z."/>
            <person name="Mihaltcheva S."/>
            <person name="Morgado L.N."/>
            <person name="Niskanen T."/>
            <person name="Noordeloos M.E."/>
            <person name="Ohm R.A."/>
            <person name="Ortiz-Santana B."/>
            <person name="Ovrebo C."/>
            <person name="Racz N."/>
            <person name="Riley R."/>
            <person name="Savchenko A."/>
            <person name="Shiryaev A."/>
            <person name="Soop K."/>
            <person name="Spirin V."/>
            <person name="Szebenyi C."/>
            <person name="Tomsovsky M."/>
            <person name="Tulloss R.E."/>
            <person name="Uehling J."/>
            <person name="Grigoriev I.V."/>
            <person name="Vagvolgyi C."/>
            <person name="Papp T."/>
            <person name="Martin F.M."/>
            <person name="Miettinen O."/>
            <person name="Hibbett D.S."/>
            <person name="Nagy L.G."/>
        </authorList>
    </citation>
    <scope>NUCLEOTIDE SEQUENCE [LARGE SCALE GENOMIC DNA]</scope>
    <source>
        <strain evidence="2 3">HHB13444</strain>
    </source>
</reference>
<dbReference type="Proteomes" id="UP000308197">
    <property type="component" value="Unassembled WGS sequence"/>
</dbReference>
<evidence type="ECO:0000256" key="1">
    <source>
        <dbReference type="SAM" id="MobiDB-lite"/>
    </source>
</evidence>
<keyword evidence="3" id="KW-1185">Reference proteome</keyword>
<proteinExistence type="predicted"/>
<organism evidence="2 3">
    <name type="scientific">Polyporus arcularius HHB13444</name>
    <dbReference type="NCBI Taxonomy" id="1314778"/>
    <lineage>
        <taxon>Eukaryota</taxon>
        <taxon>Fungi</taxon>
        <taxon>Dikarya</taxon>
        <taxon>Basidiomycota</taxon>
        <taxon>Agaricomycotina</taxon>
        <taxon>Agaricomycetes</taxon>
        <taxon>Polyporales</taxon>
        <taxon>Polyporaceae</taxon>
        <taxon>Polyporus</taxon>
    </lineage>
</organism>
<dbReference type="AlphaFoldDB" id="A0A5C3NLU5"/>
<feature type="compositionally biased region" description="Basic and acidic residues" evidence="1">
    <location>
        <begin position="67"/>
        <end position="78"/>
    </location>
</feature>